<evidence type="ECO:0000313" key="3">
    <source>
        <dbReference type="EMBL" id="SFD17063.1"/>
    </source>
</evidence>
<proteinExistence type="predicted"/>
<dbReference type="AlphaFoldDB" id="A0AA94H7B2"/>
<gene>
    <name evidence="2" type="ORF">AWR26_00300</name>
    <name evidence="3" type="ORF">SAMN05216286_4527</name>
</gene>
<dbReference type="Proteomes" id="UP000182314">
    <property type="component" value="Unassembled WGS sequence"/>
</dbReference>
<accession>A0AA94H7B2</accession>
<evidence type="ECO:0000313" key="2">
    <source>
        <dbReference type="EMBL" id="ANI80657.1"/>
    </source>
</evidence>
<feature type="transmembrane region" description="Helical" evidence="1">
    <location>
        <begin position="20"/>
        <end position="37"/>
    </location>
</feature>
<organism evidence="3 5">
    <name type="scientific">Kosakonia oryzae</name>
    <dbReference type="NCBI Taxonomy" id="497725"/>
    <lineage>
        <taxon>Bacteria</taxon>
        <taxon>Pseudomonadati</taxon>
        <taxon>Pseudomonadota</taxon>
        <taxon>Gammaproteobacteria</taxon>
        <taxon>Enterobacterales</taxon>
        <taxon>Enterobacteriaceae</taxon>
        <taxon>Kosakonia</taxon>
    </lineage>
</organism>
<protein>
    <recommendedName>
        <fullName evidence="6">MotA/TolQ/ExbB proton channel domain-containing protein</fullName>
    </recommendedName>
</protein>
<feature type="transmembrane region" description="Helical" evidence="1">
    <location>
        <begin position="79"/>
        <end position="103"/>
    </location>
</feature>
<dbReference type="EMBL" id="CP014007">
    <property type="protein sequence ID" value="ANI80657.1"/>
    <property type="molecule type" value="Genomic_DNA"/>
</dbReference>
<dbReference type="EMBL" id="FOKO01000006">
    <property type="protein sequence ID" value="SFD17063.1"/>
    <property type="molecule type" value="Genomic_DNA"/>
</dbReference>
<keyword evidence="1" id="KW-1133">Transmembrane helix</keyword>
<evidence type="ECO:0000313" key="4">
    <source>
        <dbReference type="Proteomes" id="UP000078227"/>
    </source>
</evidence>
<keyword evidence="1" id="KW-0812">Transmembrane</keyword>
<reference evidence="3 5" key="1">
    <citation type="submission" date="2016-10" db="EMBL/GenBank/DDBJ databases">
        <authorList>
            <person name="Varghese N."/>
            <person name="Submissions S."/>
        </authorList>
    </citation>
    <scope>NUCLEOTIDE SEQUENCE [LARGE SCALE GENOMIC DNA]</scope>
    <source>
        <strain evidence="3 5">CGMCC 1.7012</strain>
    </source>
</reference>
<name>A0AA94H7B2_9ENTR</name>
<dbReference type="Proteomes" id="UP000078227">
    <property type="component" value="Chromosome"/>
</dbReference>
<dbReference type="Gene3D" id="1.20.120.20">
    <property type="entry name" value="Apolipoprotein"/>
    <property type="match status" value="1"/>
</dbReference>
<sequence>MNLLVEVGHFLIPGLDVLQLIFFIAMVAGVTLTIRGVKRRAKEANWQTLWDGQTQGKMNSGLGSAAELSQSVATKAEKIAAIMPGMLLIVGLLGTFLGLGLALDKASGILHNTGNSIGAMDSAMGDLMNMMQGLGVKFKTSTWGIIAFIVLKWWETHNGYEERRLSWCMARLQQAIDESREAEEAARRAQLQQQQQAQITATDTLVAAFAQETQTLRDMFAQQVKQGEEAEAQRHVQQQQAQKTATESLVAALAQQTQTLRDEFVQQAKRAEEYEAQRHTHQLATLTEIADINGQSRSLLESYTRSSQQNLEALQQAAGAMSNASQKVADSAESLQGVVSTLGEDLSSVMNDIRSELSAVVTEMNSDFTRNVQQMSEMLSASTRQLSATMETIERSLKAAIGEMGDAFSSNMSEMASQLTSATTVISQSVDTMSARIDSTMTELSEKTNEAAKVQSRVMNDFSITSENLNIEVQEMTQYIKRVTKEIQTSLMAVSVSNQRLESLPKRFNESQAALENACKVIVTLHEKLEDLCDVTAKQLASQLPSAEKEALIAAVMDMQRKLATLLTEAQHYRLNPLPESAEA</sequence>
<evidence type="ECO:0000256" key="1">
    <source>
        <dbReference type="SAM" id="Phobius"/>
    </source>
</evidence>
<dbReference type="SUPFAM" id="SSF58113">
    <property type="entry name" value="Apolipoprotein A-I"/>
    <property type="match status" value="1"/>
</dbReference>
<keyword evidence="1" id="KW-0472">Membrane</keyword>
<dbReference type="KEGG" id="kor:AWR26_00300"/>
<reference evidence="2 4" key="2">
    <citation type="submission" date="2021-03" db="EMBL/GenBank/DDBJ databases">
        <authorList>
            <person name="Li Y."/>
            <person name="Li S."/>
            <person name="Chen M."/>
            <person name="Peng G."/>
            <person name="Tan Z."/>
            <person name="An Q."/>
        </authorList>
    </citation>
    <scope>NUCLEOTIDE SEQUENCE [LARGE SCALE GENOMIC DNA]</scope>
    <source>
        <strain evidence="2 4">Ola 51</strain>
    </source>
</reference>
<evidence type="ECO:0008006" key="6">
    <source>
        <dbReference type="Google" id="ProtNLM"/>
    </source>
</evidence>
<evidence type="ECO:0000313" key="5">
    <source>
        <dbReference type="Proteomes" id="UP000182314"/>
    </source>
</evidence>
<keyword evidence="4" id="KW-1185">Reference proteome</keyword>
<dbReference type="RefSeq" id="WP_064562648.1">
    <property type="nucleotide sequence ID" value="NZ_CP014007.2"/>
</dbReference>